<gene>
    <name evidence="1" type="ORF">GCM10011343_02840</name>
</gene>
<dbReference type="EMBL" id="BMFG01000001">
    <property type="protein sequence ID" value="GGD15314.1"/>
    <property type="molecule type" value="Genomic_DNA"/>
</dbReference>
<sequence>MASIRNLKKDINYVMGDIIEAVYIHEMTTTGKPTDSSNALIDEAITTFDALIAKVNDKTAEDRRAHLKQVEKDLEAAAIQLVEKVNAL</sequence>
<dbReference type="AlphaFoldDB" id="A0A916XVA9"/>
<dbReference type="Proteomes" id="UP000625735">
    <property type="component" value="Unassembled WGS sequence"/>
</dbReference>
<organism evidence="1 2">
    <name type="scientific">Flavobacterium orientale</name>
    <dbReference type="NCBI Taxonomy" id="1756020"/>
    <lineage>
        <taxon>Bacteria</taxon>
        <taxon>Pseudomonadati</taxon>
        <taxon>Bacteroidota</taxon>
        <taxon>Flavobacteriia</taxon>
        <taxon>Flavobacteriales</taxon>
        <taxon>Flavobacteriaceae</taxon>
        <taxon>Flavobacterium</taxon>
    </lineage>
</organism>
<evidence type="ECO:0000313" key="1">
    <source>
        <dbReference type="EMBL" id="GGD15314.1"/>
    </source>
</evidence>
<dbReference type="RefSeq" id="WP_188360717.1">
    <property type="nucleotide sequence ID" value="NZ_BMFG01000001.1"/>
</dbReference>
<accession>A0A916XVA9</accession>
<keyword evidence="2" id="KW-1185">Reference proteome</keyword>
<proteinExistence type="predicted"/>
<reference evidence="1" key="2">
    <citation type="submission" date="2020-09" db="EMBL/GenBank/DDBJ databases">
        <authorList>
            <person name="Sun Q."/>
            <person name="Zhou Y."/>
        </authorList>
    </citation>
    <scope>NUCLEOTIDE SEQUENCE</scope>
    <source>
        <strain evidence="1">CGMCC 1.12506</strain>
    </source>
</reference>
<name>A0A916XVA9_9FLAO</name>
<comment type="caution">
    <text evidence="1">The sequence shown here is derived from an EMBL/GenBank/DDBJ whole genome shotgun (WGS) entry which is preliminary data.</text>
</comment>
<evidence type="ECO:0000313" key="2">
    <source>
        <dbReference type="Proteomes" id="UP000625735"/>
    </source>
</evidence>
<protein>
    <submittedName>
        <fullName evidence="1">Uncharacterized protein</fullName>
    </submittedName>
</protein>
<reference evidence="1" key="1">
    <citation type="journal article" date="2014" name="Int. J. Syst. Evol. Microbiol.">
        <title>Complete genome sequence of Corynebacterium casei LMG S-19264T (=DSM 44701T), isolated from a smear-ripened cheese.</title>
        <authorList>
            <consortium name="US DOE Joint Genome Institute (JGI-PGF)"/>
            <person name="Walter F."/>
            <person name="Albersmeier A."/>
            <person name="Kalinowski J."/>
            <person name="Ruckert C."/>
        </authorList>
    </citation>
    <scope>NUCLEOTIDE SEQUENCE</scope>
    <source>
        <strain evidence="1">CGMCC 1.12506</strain>
    </source>
</reference>